<keyword evidence="6" id="KW-0809">Transit peptide</keyword>
<evidence type="ECO:0000313" key="13">
    <source>
        <dbReference type="Proteomes" id="UP000324748"/>
    </source>
</evidence>
<evidence type="ECO:0000256" key="10">
    <source>
        <dbReference type="RuleBase" id="RU366042"/>
    </source>
</evidence>
<dbReference type="InterPro" id="IPR039204">
    <property type="entry name" value="MRS2-like"/>
</dbReference>
<dbReference type="GO" id="GO:0005743">
    <property type="term" value="C:mitochondrial inner membrane"/>
    <property type="evidence" value="ECO:0007669"/>
    <property type="project" value="UniProtKB-SubCell"/>
</dbReference>
<dbReference type="AlphaFoldDB" id="A0A5B0QBL7"/>
<dbReference type="PANTHER" id="PTHR13890">
    <property type="entry name" value="RNA SPLICING PROTEIN MRS2, MITOCHONDRIAL"/>
    <property type="match status" value="1"/>
</dbReference>
<keyword evidence="5 10" id="KW-0460">Magnesium</keyword>
<keyword evidence="8 10" id="KW-0406">Ion transport</keyword>
<evidence type="ECO:0000256" key="9">
    <source>
        <dbReference type="ARBA" id="ARBA00023136"/>
    </source>
</evidence>
<sequence>MVNSRLGSIGTLRPFSTKKRLIPSFLPSNRTLEFRLNNNNNNNNHLKQNKHKQPSTILRFNQQNSTIKPPPDPIESIRDNIDKPFLASRNSLPRRDDLSAIRSILIDRNARILSSRALSKSEICAQNRLQPRDLRKIDSRISNVVPSILVRDEAIIFNVLNIRALIRADSILIFEDPSSPSLSHNHTSSPSTTSSSSTATSSEKSTSVNEKASPESSAPTRYSIRSAFLHNLLNNLVDHHNPNQAENSHEQPNQCSPKSTELPYEFRALETMLGSVATTLESELGVLKTLVSSLLDGLEQNIEREKLKQLLLYSRRLSAFNSRALLVQRCLDEILENEQDMANAYLSEKILNKSPRQVHDHEEFEQLLESFSKYVEEIVHEGTSTLTNIKSTEEIIDLILDSNRNTLLALDLKVSIGTMGLAVGALTAGLFGMNLRTHMEADPYAFYVVTGLTLVGVMSTIGYGCRRLYRLRRVGLSSVTSPSSSAIAAAGCSRRIISTGSAAKNGGILDWDVPRHPSHSHSNSSSH</sequence>
<dbReference type="Pfam" id="PF22099">
    <property type="entry name" value="MRS2-like"/>
    <property type="match status" value="2"/>
</dbReference>
<evidence type="ECO:0000256" key="6">
    <source>
        <dbReference type="ARBA" id="ARBA00022946"/>
    </source>
</evidence>
<accession>A0A5B0QBL7</accession>
<dbReference type="Gene3D" id="1.20.58.340">
    <property type="entry name" value="Magnesium transport protein CorA, transmembrane region"/>
    <property type="match status" value="1"/>
</dbReference>
<name>A0A5B0QBL7_PUCGR</name>
<dbReference type="Gene3D" id="2.40.128.330">
    <property type="match status" value="1"/>
</dbReference>
<evidence type="ECO:0000256" key="8">
    <source>
        <dbReference type="ARBA" id="ARBA00023065"/>
    </source>
</evidence>
<dbReference type="CDD" id="cd12823">
    <property type="entry name" value="Mrs2_Mfm1p-like"/>
    <property type="match status" value="1"/>
</dbReference>
<keyword evidence="4 10" id="KW-0812">Transmembrane</keyword>
<evidence type="ECO:0000256" key="4">
    <source>
        <dbReference type="ARBA" id="ARBA00022692"/>
    </source>
</evidence>
<dbReference type="FunFam" id="1.20.58.340:FF:000031">
    <property type="entry name" value="Chromosome 12, whole genome shotgun sequence"/>
    <property type="match status" value="1"/>
</dbReference>
<gene>
    <name evidence="12" type="primary">MRS2_4</name>
    <name evidence="12" type="ORF">PGT21_023794</name>
</gene>
<comment type="caution">
    <text evidence="10">Lacks conserved residue(s) required for the propagation of feature annotation.</text>
</comment>
<evidence type="ECO:0000313" key="12">
    <source>
        <dbReference type="EMBL" id="KAA1110515.1"/>
    </source>
</evidence>
<feature type="transmembrane region" description="Helical" evidence="10">
    <location>
        <begin position="444"/>
        <end position="463"/>
    </location>
</feature>
<feature type="region of interest" description="Disordered" evidence="11">
    <location>
        <begin position="179"/>
        <end position="219"/>
    </location>
</feature>
<evidence type="ECO:0000256" key="11">
    <source>
        <dbReference type="SAM" id="MobiDB-lite"/>
    </source>
</evidence>
<keyword evidence="10" id="KW-0496">Mitochondrion</keyword>
<organism evidence="12 13">
    <name type="scientific">Puccinia graminis f. sp. tritici</name>
    <dbReference type="NCBI Taxonomy" id="56615"/>
    <lineage>
        <taxon>Eukaryota</taxon>
        <taxon>Fungi</taxon>
        <taxon>Dikarya</taxon>
        <taxon>Basidiomycota</taxon>
        <taxon>Pucciniomycotina</taxon>
        <taxon>Pucciniomycetes</taxon>
        <taxon>Pucciniales</taxon>
        <taxon>Pucciniaceae</taxon>
        <taxon>Puccinia</taxon>
    </lineage>
</organism>
<evidence type="ECO:0000256" key="1">
    <source>
        <dbReference type="ARBA" id="ARBA00004141"/>
    </source>
</evidence>
<proteinExistence type="inferred from homology"/>
<evidence type="ECO:0000256" key="7">
    <source>
        <dbReference type="ARBA" id="ARBA00022989"/>
    </source>
</evidence>
<reference evidence="12 13" key="1">
    <citation type="submission" date="2019-05" db="EMBL/GenBank/DDBJ databases">
        <title>Emergence of the Ug99 lineage of the wheat stem rust pathogen through somatic hybridization.</title>
        <authorList>
            <person name="Li F."/>
            <person name="Upadhyaya N.M."/>
            <person name="Sperschneider J."/>
            <person name="Matny O."/>
            <person name="Nguyen-Phuc H."/>
            <person name="Mago R."/>
            <person name="Raley C."/>
            <person name="Miller M.E."/>
            <person name="Silverstein K.A.T."/>
            <person name="Henningsen E."/>
            <person name="Hirsch C.D."/>
            <person name="Visser B."/>
            <person name="Pretorius Z.A."/>
            <person name="Steffenson B.J."/>
            <person name="Schwessinger B."/>
            <person name="Dodds P.N."/>
            <person name="Figueroa M."/>
        </authorList>
    </citation>
    <scope>NUCLEOTIDE SEQUENCE [LARGE SCALE GENOMIC DNA]</scope>
    <source>
        <strain evidence="12">21-0</strain>
    </source>
</reference>
<evidence type="ECO:0000256" key="2">
    <source>
        <dbReference type="ARBA" id="ARBA00009765"/>
    </source>
</evidence>
<dbReference type="PANTHER" id="PTHR13890:SF0">
    <property type="entry name" value="MAGNESIUM TRANSPORTER MRS2 HOMOLOG, MITOCHONDRIAL"/>
    <property type="match status" value="1"/>
</dbReference>
<feature type="compositionally biased region" description="Low complexity" evidence="11">
    <location>
        <begin position="179"/>
        <end position="207"/>
    </location>
</feature>
<comment type="subcellular location">
    <subcellularLocation>
        <location evidence="1">Membrane</location>
        <topology evidence="1">Multi-pass membrane protein</topology>
    </subcellularLocation>
    <subcellularLocation>
        <location evidence="10">Mitochondrion inner membrane</location>
        <topology evidence="10">Multi-pass membrane protein</topology>
    </subcellularLocation>
</comment>
<keyword evidence="7 10" id="KW-1133">Transmembrane helix</keyword>
<dbReference type="EMBL" id="VSWC01000027">
    <property type="protein sequence ID" value="KAA1110515.1"/>
    <property type="molecule type" value="Genomic_DNA"/>
</dbReference>
<feature type="region of interest" description="Disordered" evidence="11">
    <location>
        <begin position="238"/>
        <end position="258"/>
    </location>
</feature>
<dbReference type="Proteomes" id="UP000324748">
    <property type="component" value="Unassembled WGS sequence"/>
</dbReference>
<comment type="similarity">
    <text evidence="2 10">Belongs to the CorA metal ion transporter (MIT) (TC 1.A.35) family.</text>
</comment>
<feature type="compositionally biased region" description="Polar residues" evidence="11">
    <location>
        <begin position="208"/>
        <end position="219"/>
    </location>
</feature>
<keyword evidence="10" id="KW-0999">Mitochondrion inner membrane</keyword>
<feature type="region of interest" description="Disordered" evidence="11">
    <location>
        <begin position="508"/>
        <end position="527"/>
    </location>
</feature>
<keyword evidence="13" id="KW-1185">Reference proteome</keyword>
<keyword evidence="9 10" id="KW-0472">Membrane</keyword>
<dbReference type="OrthoDB" id="10251508at2759"/>
<comment type="caution">
    <text evidence="12">The sequence shown here is derived from an EMBL/GenBank/DDBJ whole genome shotgun (WGS) entry which is preliminary data.</text>
</comment>
<keyword evidence="3 10" id="KW-0813">Transport</keyword>
<dbReference type="GO" id="GO:0045016">
    <property type="term" value="P:mitochondrial magnesium ion transmembrane transport"/>
    <property type="evidence" value="ECO:0007669"/>
    <property type="project" value="TreeGrafter"/>
</dbReference>
<evidence type="ECO:0000256" key="5">
    <source>
        <dbReference type="ARBA" id="ARBA00022842"/>
    </source>
</evidence>
<feature type="compositionally biased region" description="Polar residues" evidence="11">
    <location>
        <begin position="242"/>
        <end position="258"/>
    </location>
</feature>
<protein>
    <recommendedName>
        <fullName evidence="10">Magnesium transporter</fullName>
    </recommendedName>
</protein>
<evidence type="ECO:0000256" key="3">
    <source>
        <dbReference type="ARBA" id="ARBA00022448"/>
    </source>
</evidence>
<dbReference type="GO" id="GO:0015095">
    <property type="term" value="F:magnesium ion transmembrane transporter activity"/>
    <property type="evidence" value="ECO:0007669"/>
    <property type="project" value="TreeGrafter"/>
</dbReference>